<dbReference type="Gene3D" id="3.40.630.30">
    <property type="match status" value="1"/>
</dbReference>
<dbReference type="InterPro" id="IPR000182">
    <property type="entry name" value="GNAT_dom"/>
</dbReference>
<protein>
    <submittedName>
        <fullName evidence="2">GNAT family N-acetyltransferase</fullName>
    </submittedName>
</protein>
<dbReference type="Proteomes" id="UP000597877">
    <property type="component" value="Unassembled WGS sequence"/>
</dbReference>
<evidence type="ECO:0000259" key="1">
    <source>
        <dbReference type="PROSITE" id="PS51186"/>
    </source>
</evidence>
<gene>
    <name evidence="2" type="ORF">H8S00_03810</name>
</gene>
<evidence type="ECO:0000313" key="2">
    <source>
        <dbReference type="EMBL" id="MBC5667110.1"/>
    </source>
</evidence>
<comment type="caution">
    <text evidence="2">The sequence shown here is derived from an EMBL/GenBank/DDBJ whole genome shotgun (WGS) entry which is preliminary data.</text>
</comment>
<dbReference type="RefSeq" id="WP_118588814.1">
    <property type="nucleotide sequence ID" value="NZ_JACOOZ010000002.1"/>
</dbReference>
<dbReference type="PROSITE" id="PS51186">
    <property type="entry name" value="GNAT"/>
    <property type="match status" value="1"/>
</dbReference>
<dbReference type="InterPro" id="IPR016181">
    <property type="entry name" value="Acyl_CoA_acyltransferase"/>
</dbReference>
<dbReference type="SUPFAM" id="SSF55729">
    <property type="entry name" value="Acyl-CoA N-acyltransferases (Nat)"/>
    <property type="match status" value="1"/>
</dbReference>
<accession>A0ABR7F2Z3</accession>
<dbReference type="Pfam" id="PF13302">
    <property type="entry name" value="Acetyltransf_3"/>
    <property type="match status" value="1"/>
</dbReference>
<proteinExistence type="predicted"/>
<feature type="domain" description="N-acetyltransferase" evidence="1">
    <location>
        <begin position="1"/>
        <end position="132"/>
    </location>
</feature>
<name>A0ABR7F2Z3_9FIRM</name>
<keyword evidence="3" id="KW-1185">Reference proteome</keyword>
<organism evidence="2 3">
    <name type="scientific">Eubacterium segne</name>
    <dbReference type="NCBI Taxonomy" id="2763045"/>
    <lineage>
        <taxon>Bacteria</taxon>
        <taxon>Bacillati</taxon>
        <taxon>Bacillota</taxon>
        <taxon>Clostridia</taxon>
        <taxon>Eubacteriales</taxon>
        <taxon>Eubacteriaceae</taxon>
        <taxon>Eubacterium</taxon>
    </lineage>
</organism>
<evidence type="ECO:0000313" key="3">
    <source>
        <dbReference type="Proteomes" id="UP000597877"/>
    </source>
</evidence>
<reference evidence="2 3" key="1">
    <citation type="submission" date="2020-08" db="EMBL/GenBank/DDBJ databases">
        <title>Genome public.</title>
        <authorList>
            <person name="Liu C."/>
            <person name="Sun Q."/>
        </authorList>
    </citation>
    <scope>NUCLEOTIDE SEQUENCE [LARGE SCALE GENOMIC DNA]</scope>
    <source>
        <strain evidence="2 3">BX4</strain>
    </source>
</reference>
<sequence>MTGLEFKEKHLEEFRNYFERKGNCECIYSIYRKNKKDFIGYVGFHKEINFEIEFYISKPERRRGYAKEACIEIINLFFTEGLSIDNKIIKKGEIYVVTLTDNIATIELLIKLGFKRYVSEEGETVTMRIIKSAIIHVLKKNIITKGSEFFV</sequence>
<dbReference type="EMBL" id="JACOOZ010000002">
    <property type="protein sequence ID" value="MBC5667110.1"/>
    <property type="molecule type" value="Genomic_DNA"/>
</dbReference>